<protein>
    <submittedName>
        <fullName evidence="2">Uncharacterized protein</fullName>
    </submittedName>
</protein>
<evidence type="ECO:0000256" key="1">
    <source>
        <dbReference type="SAM" id="MobiDB-lite"/>
    </source>
</evidence>
<feature type="compositionally biased region" description="Basic and acidic residues" evidence="1">
    <location>
        <begin position="160"/>
        <end position="174"/>
    </location>
</feature>
<name>A0AA40EUN4_9PEZI</name>
<feature type="region of interest" description="Disordered" evidence="1">
    <location>
        <begin position="158"/>
        <end position="179"/>
    </location>
</feature>
<proteinExistence type="predicted"/>
<accession>A0AA40EUN4</accession>
<organism evidence="2 3">
    <name type="scientific">Schizothecium vesticola</name>
    <dbReference type="NCBI Taxonomy" id="314040"/>
    <lineage>
        <taxon>Eukaryota</taxon>
        <taxon>Fungi</taxon>
        <taxon>Dikarya</taxon>
        <taxon>Ascomycota</taxon>
        <taxon>Pezizomycotina</taxon>
        <taxon>Sordariomycetes</taxon>
        <taxon>Sordariomycetidae</taxon>
        <taxon>Sordariales</taxon>
        <taxon>Schizotheciaceae</taxon>
        <taxon>Schizothecium</taxon>
    </lineage>
</organism>
<reference evidence="2" key="1">
    <citation type="submission" date="2023-06" db="EMBL/GenBank/DDBJ databases">
        <title>Genome-scale phylogeny and comparative genomics of the fungal order Sordariales.</title>
        <authorList>
            <consortium name="Lawrence Berkeley National Laboratory"/>
            <person name="Hensen N."/>
            <person name="Bonometti L."/>
            <person name="Westerberg I."/>
            <person name="Brannstrom I.O."/>
            <person name="Guillou S."/>
            <person name="Cros-Aarteil S."/>
            <person name="Calhoun S."/>
            <person name="Haridas S."/>
            <person name="Kuo A."/>
            <person name="Mondo S."/>
            <person name="Pangilinan J."/>
            <person name="Riley R."/>
            <person name="LaButti K."/>
            <person name="Andreopoulos B."/>
            <person name="Lipzen A."/>
            <person name="Chen C."/>
            <person name="Yanf M."/>
            <person name="Daum C."/>
            <person name="Ng V."/>
            <person name="Clum A."/>
            <person name="Steindorff A."/>
            <person name="Ohm R."/>
            <person name="Martin F."/>
            <person name="Silar P."/>
            <person name="Natvig D."/>
            <person name="Lalanne C."/>
            <person name="Gautier V."/>
            <person name="Ament-velasquez S.L."/>
            <person name="Kruys A."/>
            <person name="Hutchinson M.I."/>
            <person name="Powell A.J."/>
            <person name="Barry K."/>
            <person name="Miller A.N."/>
            <person name="Grigoriev I.V."/>
            <person name="Debuchy R."/>
            <person name="Gladieux P."/>
            <person name="Thoren M.H."/>
            <person name="Johannesson H."/>
        </authorList>
    </citation>
    <scope>NUCLEOTIDE SEQUENCE</scope>
    <source>
        <strain evidence="2">SMH3187-1</strain>
    </source>
</reference>
<dbReference type="EMBL" id="JAUKUD010000004">
    <property type="protein sequence ID" value="KAK0745883.1"/>
    <property type="molecule type" value="Genomic_DNA"/>
</dbReference>
<evidence type="ECO:0000313" key="3">
    <source>
        <dbReference type="Proteomes" id="UP001172155"/>
    </source>
</evidence>
<evidence type="ECO:0000313" key="2">
    <source>
        <dbReference type="EMBL" id="KAK0745883.1"/>
    </source>
</evidence>
<sequence length="225" mass="25209">MPAVIRETQPVPMSKKRRRDGDDNTTIHVQQPPYLPPTYQPPTHHFSPEDLFISPKQHPAPPARKILSPYCSKRQRLSPSDDTRRTTTSPGRQQQTAKRANTTRPSPPAATPKLNRCHICSRKPTKKSDLDSFADCEACGQRTCFVCIRQCLGWQRQQQQRKDEDDESRHHRMDEDDDGVASVLKLEGILGQGVAHKQVVCSGCCVERGVDGEVVCLGCLPYAEG</sequence>
<gene>
    <name evidence="2" type="ORF">B0T18DRAFT_138881</name>
</gene>
<dbReference type="AlphaFoldDB" id="A0AA40EUN4"/>
<keyword evidence="3" id="KW-1185">Reference proteome</keyword>
<feature type="region of interest" description="Disordered" evidence="1">
    <location>
        <begin position="1"/>
        <end position="114"/>
    </location>
</feature>
<dbReference type="Proteomes" id="UP001172155">
    <property type="component" value="Unassembled WGS sequence"/>
</dbReference>
<feature type="compositionally biased region" description="Polar residues" evidence="1">
    <location>
        <begin position="91"/>
        <end position="104"/>
    </location>
</feature>
<comment type="caution">
    <text evidence="2">The sequence shown here is derived from an EMBL/GenBank/DDBJ whole genome shotgun (WGS) entry which is preliminary data.</text>
</comment>